<protein>
    <recommendedName>
        <fullName evidence="1">DAGKc domain-containing protein</fullName>
    </recommendedName>
</protein>
<accession>A0A1E4TK70</accession>
<dbReference type="InterPro" id="IPR001206">
    <property type="entry name" value="Diacylglycerol_kinase_cat_dom"/>
</dbReference>
<keyword evidence="3" id="KW-1185">Reference proteome</keyword>
<dbReference type="GO" id="GO:0016020">
    <property type="term" value="C:membrane"/>
    <property type="evidence" value="ECO:0007669"/>
    <property type="project" value="TreeGrafter"/>
</dbReference>
<sequence length="407" mass="44931">MRVPADIDQVRDMSSLNPDDIICSLMADNDQYIHLKYNNGQLQLNCTDCALDNVHIARVIPDWPNLHVIESVKAGKADGNSYDNVIKPLLEMLEIDHTYHKTEDLDTITKVASSLAKEMIDTTVLMISGDTSLMELLNELYIGEVHNLKLLLFPAGSGNALATSIGIDVSRSIAILAGCDHQGQLIPLFPVLLPANSKRVYTLGDKDAMHSERSDISGKYNEANTEVTVYAAVVVSWALHAALVADSDSPEYRELGNERFKVAAKENLEREEGYCCAMDVSYMGDQKEVKDAEKQYSYVLFSSVPQLEPGFLIAPKSVPLSGKLTTVLMNMLPSGKVMSLLMNAYESGAHVKDSNIVHEEVERVSLKINEGEERKRRICIDGAIFVLPKDAVIKILPAVYPSVKLIH</sequence>
<evidence type="ECO:0000313" key="2">
    <source>
        <dbReference type="EMBL" id="ODV92129.1"/>
    </source>
</evidence>
<dbReference type="Gene3D" id="2.60.200.40">
    <property type="match status" value="1"/>
</dbReference>
<evidence type="ECO:0000259" key="1">
    <source>
        <dbReference type="PROSITE" id="PS50146"/>
    </source>
</evidence>
<evidence type="ECO:0000313" key="3">
    <source>
        <dbReference type="Proteomes" id="UP000095023"/>
    </source>
</evidence>
<dbReference type="EMBL" id="KV453841">
    <property type="protein sequence ID" value="ODV92129.1"/>
    <property type="molecule type" value="Genomic_DNA"/>
</dbReference>
<dbReference type="SUPFAM" id="SSF111331">
    <property type="entry name" value="NAD kinase/diacylglycerol kinase-like"/>
    <property type="match status" value="1"/>
</dbReference>
<dbReference type="Pfam" id="PF00781">
    <property type="entry name" value="DAGK_cat"/>
    <property type="match status" value="1"/>
</dbReference>
<reference evidence="3" key="1">
    <citation type="submission" date="2016-02" db="EMBL/GenBank/DDBJ databases">
        <title>Comparative genomics of biotechnologically important yeasts.</title>
        <authorList>
            <consortium name="DOE Joint Genome Institute"/>
            <person name="Riley R."/>
            <person name="Haridas S."/>
            <person name="Wolfe K.H."/>
            <person name="Lopes M.R."/>
            <person name="Hittinger C.T."/>
            <person name="Goker M."/>
            <person name="Salamov A."/>
            <person name="Wisecaver J."/>
            <person name="Long T.M."/>
            <person name="Aerts A.L."/>
            <person name="Barry K."/>
            <person name="Choi C."/>
            <person name="Clum A."/>
            <person name="Coughlan A.Y."/>
            <person name="Deshpande S."/>
            <person name="Douglass A.P."/>
            <person name="Hanson S.J."/>
            <person name="Klenk H.-P."/>
            <person name="Labutti K."/>
            <person name="Lapidus A."/>
            <person name="Lindquist E."/>
            <person name="Lipzen A."/>
            <person name="Meier-Kolthoff J.P."/>
            <person name="Ohm R.A."/>
            <person name="Otillar R.P."/>
            <person name="Pangilinan J."/>
            <person name="Peng Y."/>
            <person name="Rokas A."/>
            <person name="Rosa C.A."/>
            <person name="Scheuner C."/>
            <person name="Sibirny A.A."/>
            <person name="Slot J.C."/>
            <person name="Stielow J.B."/>
            <person name="Sun H."/>
            <person name="Kurtzman C.P."/>
            <person name="Blackwell M."/>
            <person name="Jeffries T.W."/>
            <person name="Grigoriev I.V."/>
        </authorList>
    </citation>
    <scope>NUCLEOTIDE SEQUENCE [LARGE SCALE GENOMIC DNA]</scope>
    <source>
        <strain evidence="3">NRRL Y-17796</strain>
    </source>
</reference>
<dbReference type="InterPro" id="IPR050187">
    <property type="entry name" value="Lipid_Phosphate_FormReg"/>
</dbReference>
<name>A0A1E4TK70_9ASCO</name>
<feature type="domain" description="DAGKc" evidence="1">
    <location>
        <begin position="61"/>
        <end position="197"/>
    </location>
</feature>
<dbReference type="GO" id="GO:0001727">
    <property type="term" value="F:lipid kinase activity"/>
    <property type="evidence" value="ECO:0007669"/>
    <property type="project" value="TreeGrafter"/>
</dbReference>
<proteinExistence type="predicted"/>
<gene>
    <name evidence="2" type="ORF">CANCADRAFT_82603</name>
</gene>
<dbReference type="PANTHER" id="PTHR12358">
    <property type="entry name" value="SPHINGOSINE KINASE"/>
    <property type="match status" value="1"/>
</dbReference>
<dbReference type="OrthoDB" id="3853857at2759"/>
<dbReference type="PROSITE" id="PS50146">
    <property type="entry name" value="DAGK"/>
    <property type="match status" value="1"/>
</dbReference>
<dbReference type="InterPro" id="IPR016064">
    <property type="entry name" value="NAD/diacylglycerol_kinase_sf"/>
</dbReference>
<dbReference type="InterPro" id="IPR017438">
    <property type="entry name" value="ATP-NAD_kinase_N"/>
</dbReference>
<dbReference type="Gene3D" id="3.40.50.10330">
    <property type="entry name" value="Probable inorganic polyphosphate/atp-NAD kinase, domain 1"/>
    <property type="match status" value="1"/>
</dbReference>
<dbReference type="AlphaFoldDB" id="A0A1E4TK70"/>
<dbReference type="GO" id="GO:0005737">
    <property type="term" value="C:cytoplasm"/>
    <property type="evidence" value="ECO:0007669"/>
    <property type="project" value="TreeGrafter"/>
</dbReference>
<dbReference type="PANTHER" id="PTHR12358:SF108">
    <property type="entry name" value="DAGKC DOMAIN-CONTAINING PROTEIN"/>
    <property type="match status" value="1"/>
</dbReference>
<organism evidence="2 3">
    <name type="scientific">Tortispora caseinolytica NRRL Y-17796</name>
    <dbReference type="NCBI Taxonomy" id="767744"/>
    <lineage>
        <taxon>Eukaryota</taxon>
        <taxon>Fungi</taxon>
        <taxon>Dikarya</taxon>
        <taxon>Ascomycota</taxon>
        <taxon>Saccharomycotina</taxon>
        <taxon>Trigonopsidomycetes</taxon>
        <taxon>Trigonopsidales</taxon>
        <taxon>Trigonopsidaceae</taxon>
        <taxon>Tortispora</taxon>
    </lineage>
</organism>
<dbReference type="Proteomes" id="UP000095023">
    <property type="component" value="Unassembled WGS sequence"/>
</dbReference>
<dbReference type="GO" id="GO:0046512">
    <property type="term" value="P:sphingosine biosynthetic process"/>
    <property type="evidence" value="ECO:0007669"/>
    <property type="project" value="TreeGrafter"/>
</dbReference>